<organism evidence="1 2">
    <name type="scientific">Trifolium medium</name>
    <dbReference type="NCBI Taxonomy" id="97028"/>
    <lineage>
        <taxon>Eukaryota</taxon>
        <taxon>Viridiplantae</taxon>
        <taxon>Streptophyta</taxon>
        <taxon>Embryophyta</taxon>
        <taxon>Tracheophyta</taxon>
        <taxon>Spermatophyta</taxon>
        <taxon>Magnoliopsida</taxon>
        <taxon>eudicotyledons</taxon>
        <taxon>Gunneridae</taxon>
        <taxon>Pentapetalae</taxon>
        <taxon>rosids</taxon>
        <taxon>fabids</taxon>
        <taxon>Fabales</taxon>
        <taxon>Fabaceae</taxon>
        <taxon>Papilionoideae</taxon>
        <taxon>50 kb inversion clade</taxon>
        <taxon>NPAAA clade</taxon>
        <taxon>Hologalegina</taxon>
        <taxon>IRL clade</taxon>
        <taxon>Trifolieae</taxon>
        <taxon>Trifolium</taxon>
    </lineage>
</organism>
<evidence type="ECO:0000313" key="2">
    <source>
        <dbReference type="Proteomes" id="UP000265520"/>
    </source>
</evidence>
<proteinExistence type="predicted"/>
<feature type="non-terminal residue" evidence="1">
    <location>
        <position position="1"/>
    </location>
</feature>
<protein>
    <submittedName>
        <fullName evidence="1">Uncharacterized protein</fullName>
    </submittedName>
</protein>
<name>A0A392M132_9FABA</name>
<dbReference type="Proteomes" id="UP000265520">
    <property type="component" value="Unassembled WGS sequence"/>
</dbReference>
<evidence type="ECO:0000313" key="1">
    <source>
        <dbReference type="EMBL" id="MCH80966.1"/>
    </source>
</evidence>
<sequence>YGAVKPDDCYWSLGTGLLETISFEDVILKLAPEKDGWVITYMHDFEGYQQQMLESYMLRKDGRSNILLRRILMPGMLEECFTNPSNKEQIEQRMVQIKKDPSQPDLASGIIKIVKLTELS</sequence>
<comment type="caution">
    <text evidence="1">The sequence shown here is derived from an EMBL/GenBank/DDBJ whole genome shotgun (WGS) entry which is preliminary data.</text>
</comment>
<accession>A0A392M132</accession>
<gene>
    <name evidence="1" type="ORF">A2U01_0001744</name>
</gene>
<keyword evidence="2" id="KW-1185">Reference proteome</keyword>
<dbReference type="EMBL" id="LXQA010001704">
    <property type="protein sequence ID" value="MCH80966.1"/>
    <property type="molecule type" value="Genomic_DNA"/>
</dbReference>
<reference evidence="1 2" key="1">
    <citation type="journal article" date="2018" name="Front. Plant Sci.">
        <title>Red Clover (Trifolium pratense) and Zigzag Clover (T. medium) - A Picture of Genomic Similarities and Differences.</title>
        <authorList>
            <person name="Dluhosova J."/>
            <person name="Istvanek J."/>
            <person name="Nedelnik J."/>
            <person name="Repkova J."/>
        </authorList>
    </citation>
    <scope>NUCLEOTIDE SEQUENCE [LARGE SCALE GENOMIC DNA]</scope>
    <source>
        <strain evidence="2">cv. 10/8</strain>
        <tissue evidence="1">Leaf</tissue>
    </source>
</reference>
<dbReference type="AlphaFoldDB" id="A0A392M132"/>